<reference evidence="2" key="2">
    <citation type="journal article" date="2021" name="PeerJ">
        <title>Extensive microbial diversity within the chicken gut microbiome revealed by metagenomics and culture.</title>
        <authorList>
            <person name="Gilroy R."/>
            <person name="Ravi A."/>
            <person name="Getino M."/>
            <person name="Pursley I."/>
            <person name="Horton D.L."/>
            <person name="Alikhan N.F."/>
            <person name="Baker D."/>
            <person name="Gharbi K."/>
            <person name="Hall N."/>
            <person name="Watson M."/>
            <person name="Adriaenssens E.M."/>
            <person name="Foster-Nyarko E."/>
            <person name="Jarju S."/>
            <person name="Secka A."/>
            <person name="Antonio M."/>
            <person name="Oren A."/>
            <person name="Chaudhuri R.R."/>
            <person name="La Ragione R."/>
            <person name="Hildebrand F."/>
            <person name="Pallen M.J."/>
        </authorList>
    </citation>
    <scope>NUCLEOTIDE SEQUENCE</scope>
    <source>
        <strain evidence="2">CHK121-14286</strain>
    </source>
</reference>
<feature type="transmembrane region" description="Helical" evidence="1">
    <location>
        <begin position="83"/>
        <end position="105"/>
    </location>
</feature>
<evidence type="ECO:0000313" key="3">
    <source>
        <dbReference type="Proteomes" id="UP000824200"/>
    </source>
</evidence>
<keyword evidence="1" id="KW-0812">Transmembrane</keyword>
<evidence type="ECO:0000256" key="1">
    <source>
        <dbReference type="SAM" id="Phobius"/>
    </source>
</evidence>
<evidence type="ECO:0000313" key="2">
    <source>
        <dbReference type="EMBL" id="HIR65723.1"/>
    </source>
</evidence>
<feature type="transmembrane region" description="Helical" evidence="1">
    <location>
        <begin position="57"/>
        <end position="77"/>
    </location>
</feature>
<feature type="transmembrane region" description="Helical" evidence="1">
    <location>
        <begin position="20"/>
        <end position="36"/>
    </location>
</feature>
<dbReference type="Proteomes" id="UP000824200">
    <property type="component" value="Unassembled WGS sequence"/>
</dbReference>
<keyword evidence="1" id="KW-0472">Membrane</keyword>
<gene>
    <name evidence="2" type="ORF">IAC95_02385</name>
</gene>
<accession>A0A9D1J7T5</accession>
<organism evidence="2 3">
    <name type="scientific">Candidatus Fimimonas gallinarum</name>
    <dbReference type="NCBI Taxonomy" id="2840821"/>
    <lineage>
        <taxon>Bacteria</taxon>
        <taxon>Pseudomonadati</taxon>
        <taxon>Myxococcota</taxon>
        <taxon>Myxococcia</taxon>
        <taxon>Myxococcales</taxon>
        <taxon>Cystobacterineae</taxon>
        <taxon>Myxococcaceae</taxon>
        <taxon>Myxococcaceae incertae sedis</taxon>
        <taxon>Candidatus Fimimonas</taxon>
    </lineage>
</organism>
<reference evidence="2" key="1">
    <citation type="submission" date="2020-10" db="EMBL/GenBank/DDBJ databases">
        <authorList>
            <person name="Gilroy R."/>
        </authorList>
    </citation>
    <scope>NUCLEOTIDE SEQUENCE</scope>
    <source>
        <strain evidence="2">CHK121-14286</strain>
    </source>
</reference>
<keyword evidence="1" id="KW-1133">Transmembrane helix</keyword>
<name>A0A9D1J7T5_9BACT</name>
<protein>
    <submittedName>
        <fullName evidence="2">Uncharacterized protein</fullName>
    </submittedName>
</protein>
<proteinExistence type="predicted"/>
<sequence length="207" mass="23189">MDFETFVKSLLSYIKDGDNVYFLVYAVATCLLTQLVKKLFLNKTKVEVMHKFDFAEILPFLFGVVFAVVDMVFIHPVQFSAQFVTQLVITAATIGALATVIFKFVSSLSGKSMKSLLKDDVFGVFYTQLLYCGNLRQQLLKGEMTLENFISQVKSLSQSASEIYGTQQTAEEKKAQLRQLLENVLGEDADDCVNVLDKALQAFSSEK</sequence>
<dbReference type="AlphaFoldDB" id="A0A9D1J7T5"/>
<dbReference type="EMBL" id="DVHL01000018">
    <property type="protein sequence ID" value="HIR65723.1"/>
    <property type="molecule type" value="Genomic_DNA"/>
</dbReference>
<comment type="caution">
    <text evidence="2">The sequence shown here is derived from an EMBL/GenBank/DDBJ whole genome shotgun (WGS) entry which is preliminary data.</text>
</comment>